<keyword evidence="6 7" id="KW-0472">Membrane</keyword>
<feature type="transmembrane region" description="Helical" evidence="7">
    <location>
        <begin position="263"/>
        <end position="287"/>
    </location>
</feature>
<dbReference type="InterPro" id="IPR020846">
    <property type="entry name" value="MFS_dom"/>
</dbReference>
<proteinExistence type="predicted"/>
<dbReference type="SUPFAM" id="SSF103473">
    <property type="entry name" value="MFS general substrate transporter"/>
    <property type="match status" value="1"/>
</dbReference>
<feature type="transmembrane region" description="Helical" evidence="7">
    <location>
        <begin position="108"/>
        <end position="129"/>
    </location>
</feature>
<dbReference type="STRING" id="398843.A3K89_23365"/>
<dbReference type="GO" id="GO:0005886">
    <property type="term" value="C:plasma membrane"/>
    <property type="evidence" value="ECO:0007669"/>
    <property type="project" value="UniProtKB-SubCell"/>
</dbReference>
<dbReference type="Gene3D" id="1.20.1250.20">
    <property type="entry name" value="MFS general substrate transporter like domains"/>
    <property type="match status" value="1"/>
</dbReference>
<dbReference type="PANTHER" id="PTHR42718:SF42">
    <property type="entry name" value="EXPORT PROTEIN"/>
    <property type="match status" value="1"/>
</dbReference>
<feature type="transmembrane region" description="Helical" evidence="7">
    <location>
        <begin position="226"/>
        <end position="243"/>
    </location>
</feature>
<dbReference type="PANTHER" id="PTHR42718">
    <property type="entry name" value="MAJOR FACILITATOR SUPERFAMILY MULTIDRUG TRANSPORTER MFSC"/>
    <property type="match status" value="1"/>
</dbReference>
<dbReference type="CDD" id="cd17321">
    <property type="entry name" value="MFS_MMR_MDR_like"/>
    <property type="match status" value="1"/>
</dbReference>
<sequence length="482" mass="48997">MSSDVSVPLASARGRWIVAATVLGSSLAMLDATVVNVALPAIARDLGSGVAGLQWTLSGYTLSLASLILLGGALGDRLGRRKVFVWGTVWFALASVLCGLAPTVEVLVAARVLQGVGAALLTPGSLALISASIREDDRGAAIGAWSGLGGVASAIGPLLGGWLVEVAGWRSVFLLNIPLAVAVVWVAVKHVPESRDRNAEGRLDIAGAAVVAVALGLLTYGFIGSSWIVVGLGVLGVALFFVVEARSRTPLVPPSLFSSRVFLAANLVTLAVYAALGGVFFLLVLQLQLALDYSPIAAGIATLPITVLMLVLSARMGRIAQRIGPRIPLTVGPLVAAAGLVLMLRITPGASYIGGVLPAVVVFGLGLSILVAPLTGAVLGAVSTDRAGIASGVNNAVARTSQLLAVAALPGLAGITGIDDDDPAVFSDGFQTAMIICAVLLVVGAAIAAIMIRGDRRSDPESIDCRAHCDMSSPAVSPREQV</sequence>
<evidence type="ECO:0000256" key="4">
    <source>
        <dbReference type="ARBA" id="ARBA00022692"/>
    </source>
</evidence>
<feature type="transmembrane region" description="Helical" evidence="7">
    <location>
        <begin position="352"/>
        <end position="379"/>
    </location>
</feature>
<keyword evidence="3" id="KW-1003">Cell membrane</keyword>
<protein>
    <submittedName>
        <fullName evidence="9">Drug resistance transporter, EmrB/QacA subfamily</fullName>
    </submittedName>
</protein>
<dbReference type="NCBIfam" id="TIGR00711">
    <property type="entry name" value="efflux_EmrB"/>
    <property type="match status" value="1"/>
</dbReference>
<dbReference type="InterPro" id="IPR036259">
    <property type="entry name" value="MFS_trans_sf"/>
</dbReference>
<evidence type="ECO:0000313" key="10">
    <source>
        <dbReference type="Proteomes" id="UP000198327"/>
    </source>
</evidence>
<feature type="domain" description="Major facilitator superfamily (MFS) profile" evidence="8">
    <location>
        <begin position="17"/>
        <end position="456"/>
    </location>
</feature>
<dbReference type="PRINTS" id="PR01036">
    <property type="entry name" value="TCRTETB"/>
</dbReference>
<reference evidence="10" key="1">
    <citation type="submission" date="2017-06" db="EMBL/GenBank/DDBJ databases">
        <authorList>
            <person name="Varghese N."/>
            <person name="Submissions S."/>
        </authorList>
    </citation>
    <scope>NUCLEOTIDE SEQUENCE [LARGE SCALE GENOMIC DNA]</scope>
    <source>
        <strain evidence="10">JCM 23211</strain>
    </source>
</reference>
<feature type="transmembrane region" description="Helical" evidence="7">
    <location>
        <begin position="400"/>
        <end position="418"/>
    </location>
</feature>
<dbReference type="InterPro" id="IPR011701">
    <property type="entry name" value="MFS"/>
</dbReference>
<evidence type="ECO:0000256" key="3">
    <source>
        <dbReference type="ARBA" id="ARBA00022475"/>
    </source>
</evidence>
<evidence type="ECO:0000313" key="9">
    <source>
        <dbReference type="EMBL" id="SNT06503.1"/>
    </source>
</evidence>
<feature type="transmembrane region" description="Helical" evidence="7">
    <location>
        <begin position="16"/>
        <end position="39"/>
    </location>
</feature>
<feature type="transmembrane region" description="Helical" evidence="7">
    <location>
        <begin position="326"/>
        <end position="346"/>
    </location>
</feature>
<name>A0A239JMF1_9NOCA</name>
<accession>A0A239JMF1</accession>
<dbReference type="EMBL" id="FZOW01000008">
    <property type="protein sequence ID" value="SNT06503.1"/>
    <property type="molecule type" value="Genomic_DNA"/>
</dbReference>
<dbReference type="Gene3D" id="1.20.1720.10">
    <property type="entry name" value="Multidrug resistance protein D"/>
    <property type="match status" value="1"/>
</dbReference>
<evidence type="ECO:0000256" key="6">
    <source>
        <dbReference type="ARBA" id="ARBA00023136"/>
    </source>
</evidence>
<keyword evidence="2" id="KW-0813">Transport</keyword>
<keyword evidence="4 7" id="KW-0812">Transmembrane</keyword>
<feature type="transmembrane region" description="Helical" evidence="7">
    <location>
        <begin position="83"/>
        <end position="102"/>
    </location>
</feature>
<dbReference type="RefSeq" id="WP_089247806.1">
    <property type="nucleotide sequence ID" value="NZ_FZOW01000008.1"/>
</dbReference>
<feature type="transmembrane region" description="Helical" evidence="7">
    <location>
        <begin position="293"/>
        <end position="314"/>
    </location>
</feature>
<evidence type="ECO:0000259" key="8">
    <source>
        <dbReference type="PROSITE" id="PS50850"/>
    </source>
</evidence>
<evidence type="ECO:0000256" key="1">
    <source>
        <dbReference type="ARBA" id="ARBA00004651"/>
    </source>
</evidence>
<feature type="transmembrane region" description="Helical" evidence="7">
    <location>
        <begin position="51"/>
        <end position="71"/>
    </location>
</feature>
<evidence type="ECO:0000256" key="5">
    <source>
        <dbReference type="ARBA" id="ARBA00022989"/>
    </source>
</evidence>
<dbReference type="Proteomes" id="UP000198327">
    <property type="component" value="Unassembled WGS sequence"/>
</dbReference>
<comment type="subcellular location">
    <subcellularLocation>
        <location evidence="1">Cell membrane</location>
        <topology evidence="1">Multi-pass membrane protein</topology>
    </subcellularLocation>
</comment>
<organism evidence="9 10">
    <name type="scientific">Rhodococcoides kyotonense</name>
    <dbReference type="NCBI Taxonomy" id="398843"/>
    <lineage>
        <taxon>Bacteria</taxon>
        <taxon>Bacillati</taxon>
        <taxon>Actinomycetota</taxon>
        <taxon>Actinomycetes</taxon>
        <taxon>Mycobacteriales</taxon>
        <taxon>Nocardiaceae</taxon>
        <taxon>Rhodococcoides</taxon>
    </lineage>
</organism>
<gene>
    <name evidence="9" type="ORF">SAMN05421642_108288</name>
</gene>
<evidence type="ECO:0000256" key="2">
    <source>
        <dbReference type="ARBA" id="ARBA00022448"/>
    </source>
</evidence>
<dbReference type="PROSITE" id="PS50850">
    <property type="entry name" value="MFS"/>
    <property type="match status" value="1"/>
</dbReference>
<evidence type="ECO:0000256" key="7">
    <source>
        <dbReference type="SAM" id="Phobius"/>
    </source>
</evidence>
<dbReference type="Pfam" id="PF07690">
    <property type="entry name" value="MFS_1"/>
    <property type="match status" value="1"/>
</dbReference>
<feature type="transmembrane region" description="Helical" evidence="7">
    <location>
        <begin position="141"/>
        <end position="163"/>
    </location>
</feature>
<dbReference type="OrthoDB" id="7375466at2"/>
<feature type="transmembrane region" description="Helical" evidence="7">
    <location>
        <begin position="430"/>
        <end position="452"/>
    </location>
</feature>
<dbReference type="GO" id="GO:0022857">
    <property type="term" value="F:transmembrane transporter activity"/>
    <property type="evidence" value="ECO:0007669"/>
    <property type="project" value="InterPro"/>
</dbReference>
<keyword evidence="10" id="KW-1185">Reference proteome</keyword>
<keyword evidence="5 7" id="KW-1133">Transmembrane helix</keyword>
<dbReference type="InterPro" id="IPR004638">
    <property type="entry name" value="EmrB-like"/>
</dbReference>
<feature type="transmembrane region" description="Helical" evidence="7">
    <location>
        <begin position="203"/>
        <end position="220"/>
    </location>
</feature>
<feature type="transmembrane region" description="Helical" evidence="7">
    <location>
        <begin position="169"/>
        <end position="191"/>
    </location>
</feature>
<dbReference type="AlphaFoldDB" id="A0A239JMF1"/>